<accession>A0A0F9KTI9</accession>
<reference evidence="1" key="1">
    <citation type="journal article" date="2015" name="Nature">
        <title>Complex archaea that bridge the gap between prokaryotes and eukaryotes.</title>
        <authorList>
            <person name="Spang A."/>
            <person name="Saw J.H."/>
            <person name="Jorgensen S.L."/>
            <person name="Zaremba-Niedzwiedzka K."/>
            <person name="Martijn J."/>
            <person name="Lind A.E."/>
            <person name="van Eijk R."/>
            <person name="Schleper C."/>
            <person name="Guy L."/>
            <person name="Ettema T.J."/>
        </authorList>
    </citation>
    <scope>NUCLEOTIDE SEQUENCE</scope>
</reference>
<name>A0A0F9KTI9_9ZZZZ</name>
<proteinExistence type="predicted"/>
<dbReference type="AlphaFoldDB" id="A0A0F9KTI9"/>
<protein>
    <submittedName>
        <fullName evidence="1">Uncharacterized protein</fullName>
    </submittedName>
</protein>
<comment type="caution">
    <text evidence="1">The sequence shown here is derived from an EMBL/GenBank/DDBJ whole genome shotgun (WGS) entry which is preliminary data.</text>
</comment>
<gene>
    <name evidence="1" type="ORF">LCGC14_1293310</name>
</gene>
<sequence length="71" mass="8134">MMVDNEVIDLVPEEVTIEEPQKVVFRFVGNHLSINASHLAYVLNIIGVNVPPETYERMPDEIKKHFMAVKV</sequence>
<evidence type="ECO:0000313" key="1">
    <source>
        <dbReference type="EMBL" id="KKM85033.1"/>
    </source>
</evidence>
<dbReference type="EMBL" id="LAZR01007475">
    <property type="protein sequence ID" value="KKM85033.1"/>
    <property type="molecule type" value="Genomic_DNA"/>
</dbReference>
<organism evidence="1">
    <name type="scientific">marine sediment metagenome</name>
    <dbReference type="NCBI Taxonomy" id="412755"/>
    <lineage>
        <taxon>unclassified sequences</taxon>
        <taxon>metagenomes</taxon>
        <taxon>ecological metagenomes</taxon>
    </lineage>
</organism>